<dbReference type="Gene3D" id="2.115.10.20">
    <property type="entry name" value="Glycosyl hydrolase domain, family 43"/>
    <property type="match status" value="1"/>
</dbReference>
<dbReference type="Pfam" id="PF04616">
    <property type="entry name" value="Glyco_hydro_43"/>
    <property type="match status" value="1"/>
</dbReference>
<evidence type="ECO:0000256" key="2">
    <source>
        <dbReference type="ARBA" id="ARBA00022729"/>
    </source>
</evidence>
<dbReference type="GO" id="GO:0004553">
    <property type="term" value="F:hydrolase activity, hydrolyzing O-glycosyl compounds"/>
    <property type="evidence" value="ECO:0007669"/>
    <property type="project" value="InterPro"/>
</dbReference>
<evidence type="ECO:0000313" key="8">
    <source>
        <dbReference type="Proteomes" id="UP000250003"/>
    </source>
</evidence>
<evidence type="ECO:0000256" key="1">
    <source>
        <dbReference type="ARBA" id="ARBA00009865"/>
    </source>
</evidence>
<dbReference type="KEGG" id="blau:DQQ01_15400"/>
<dbReference type="InterPro" id="IPR023296">
    <property type="entry name" value="Glyco_hydro_beta-prop_sf"/>
</dbReference>
<dbReference type="EMBL" id="CP030280">
    <property type="protein sequence ID" value="AWY99276.1"/>
    <property type="molecule type" value="Genomic_DNA"/>
</dbReference>
<keyword evidence="3 6" id="KW-0378">Hydrolase</keyword>
<dbReference type="OrthoDB" id="273314at2"/>
<comment type="similarity">
    <text evidence="1 6">Belongs to the glycosyl hydrolase 43 family.</text>
</comment>
<keyword evidence="4 6" id="KW-0326">Glycosidase</keyword>
<proteinExistence type="inferred from homology"/>
<accession>A0A2Z4UEB9</accession>
<dbReference type="PIRSF" id="PIRSF025414">
    <property type="entry name" value="Alpha-L-arabinofuranosidase"/>
    <property type="match status" value="1"/>
</dbReference>
<dbReference type="PANTHER" id="PTHR43817">
    <property type="entry name" value="GLYCOSYL HYDROLASE"/>
    <property type="match status" value="1"/>
</dbReference>
<dbReference type="RefSeq" id="WP_111920717.1">
    <property type="nucleotide sequence ID" value="NZ_CAUWHR010000015.1"/>
</dbReference>
<keyword evidence="2" id="KW-0732">Signal</keyword>
<gene>
    <name evidence="7" type="ORF">DQQ01_15400</name>
</gene>
<evidence type="ECO:0000256" key="5">
    <source>
        <dbReference type="PIRSR" id="PIRSR606710-2"/>
    </source>
</evidence>
<dbReference type="PANTHER" id="PTHR43817:SF1">
    <property type="entry name" value="HYDROLASE, FAMILY 43, PUTATIVE (AFU_ORTHOLOGUE AFUA_3G01660)-RELATED"/>
    <property type="match status" value="1"/>
</dbReference>
<evidence type="ECO:0000256" key="6">
    <source>
        <dbReference type="RuleBase" id="RU361187"/>
    </source>
</evidence>
<sequence length="330" mass="38338">MNQHNFRVTDYNKPFILQRADPYMYKHTDGTYYFTASVPEYDRIVLRGAKTIKGLKQAEEHVLWRKHEEGEQSIHIWAPELHYLYGEWYIYYAAGDAADIWKIRPYVLHCKGQNPLEDEWEELGMMQAADDDEFSFHAFSLDATVFENKGEYYWIWAEKTGVGKQISNLYIARLEAPNKLATVQVLLTTPDYAWEREGFWVNEGPAILKHEGRIYLTFSASATGSCYCMGMLYADEEEDLLDPHVWTKVKVPVLATDEEKGIYGPGHNSFVKAEDDMTDLCVYHARQYDEIEGDSLYDPNRHAMIMQVQYNEDGFPVFEYGDTSKTDCIL</sequence>
<organism evidence="7 8">
    <name type="scientific">Blautia argi</name>
    <dbReference type="NCBI Taxonomy" id="1912897"/>
    <lineage>
        <taxon>Bacteria</taxon>
        <taxon>Bacillati</taxon>
        <taxon>Bacillota</taxon>
        <taxon>Clostridia</taxon>
        <taxon>Lachnospirales</taxon>
        <taxon>Lachnospiraceae</taxon>
        <taxon>Blautia</taxon>
    </lineage>
</organism>
<name>A0A2Z4UEB9_9FIRM</name>
<evidence type="ECO:0000256" key="4">
    <source>
        <dbReference type="ARBA" id="ARBA00023295"/>
    </source>
</evidence>
<dbReference type="GO" id="GO:0005975">
    <property type="term" value="P:carbohydrate metabolic process"/>
    <property type="evidence" value="ECO:0007669"/>
    <property type="project" value="InterPro"/>
</dbReference>
<protein>
    <submittedName>
        <fullName evidence="7">Alpha-N-arabinofuranosidase</fullName>
    </submittedName>
</protein>
<evidence type="ECO:0000256" key="3">
    <source>
        <dbReference type="ARBA" id="ARBA00022801"/>
    </source>
</evidence>
<keyword evidence="8" id="KW-1185">Reference proteome</keyword>
<dbReference type="SUPFAM" id="SSF75005">
    <property type="entry name" value="Arabinanase/levansucrase/invertase"/>
    <property type="match status" value="1"/>
</dbReference>
<dbReference type="InterPro" id="IPR006710">
    <property type="entry name" value="Glyco_hydro_43"/>
</dbReference>
<feature type="site" description="Important for catalytic activity, responsible for pKa modulation of the active site Glu and correct orientation of both the proton donor and substrate" evidence="5">
    <location>
        <position position="142"/>
    </location>
</feature>
<reference evidence="8" key="1">
    <citation type="submission" date="2018-06" db="EMBL/GenBank/DDBJ databases">
        <title>Description of Blautia argi sp. nov., a new anaerobic isolated from dog feces.</title>
        <authorList>
            <person name="Chang Y.-H."/>
            <person name="Paek J."/>
            <person name="Shin Y."/>
        </authorList>
    </citation>
    <scope>NUCLEOTIDE SEQUENCE [LARGE SCALE GENOMIC DNA]</scope>
    <source>
        <strain evidence="8">KCTC 15426</strain>
    </source>
</reference>
<dbReference type="Proteomes" id="UP000250003">
    <property type="component" value="Chromosome"/>
</dbReference>
<dbReference type="InterPro" id="IPR016828">
    <property type="entry name" value="Alpha-L-arabinofuranosidase"/>
</dbReference>
<dbReference type="AlphaFoldDB" id="A0A2Z4UEB9"/>
<evidence type="ECO:0000313" key="7">
    <source>
        <dbReference type="EMBL" id="AWY99276.1"/>
    </source>
</evidence>